<sequence length="534" mass="57762">MVVIGDGEPAADAVRAAAGRLRGGDIGPRRDAVAELARLGDEHPDLRPNVAEAVCAFVREHLARDEHPADGGNDPAGPEVRRAALGMLADRLRPVPDTAGPDTARWDGIKVDLTGAVVDSIDFTGCRFARATFADCLFRGDTTFEGTRWEREAVFARAVFACDARFAGARFGMEAVFGRARFHGRARFDDAQFDGLAWFGFGEEGVWEEESWEDLDDDAFTEMLGPATAIPWCEPNETDPHWPDAYLMGEYQTWEEGGDGALFRDAASFRGAHFRDAAWFWKVRFGAAAMFRGARFDSQVYLDQPAADLTEARAAATDLEQRWPFGWATVPADDGPARLATDAAVAPYAHQLAAAEASGRLAGLRILDALGDVRPELRAEIVTAACAYLRMPLPFPVGAADLDDEQRAELAVRQAAQNLLTTHLRPAEADRFWPDAELPLSGATLVDLDLSGCRLAYADFTGTQFHGVTRLDGGLFTRAALFRLPDGSGFATFHGPVSHDGADLGEEHLALSGLPRQHTARATLESLLAASPAP</sequence>
<protein>
    <recommendedName>
        <fullName evidence="3">Pentapeptide repeat-containing protein</fullName>
    </recommendedName>
</protein>
<gene>
    <name evidence="1" type="ORF">GCM10015535_60640</name>
</gene>
<reference evidence="2" key="1">
    <citation type="journal article" date="2019" name="Int. J. Syst. Evol. Microbiol.">
        <title>The Global Catalogue of Microorganisms (GCM) 10K type strain sequencing project: providing services to taxonomists for standard genome sequencing and annotation.</title>
        <authorList>
            <consortium name="The Broad Institute Genomics Platform"/>
            <consortium name="The Broad Institute Genome Sequencing Center for Infectious Disease"/>
            <person name="Wu L."/>
            <person name="Ma J."/>
        </authorList>
    </citation>
    <scope>NUCLEOTIDE SEQUENCE [LARGE SCALE GENOMIC DNA]</scope>
    <source>
        <strain evidence="2">JCM 4376</strain>
    </source>
</reference>
<dbReference type="Gene3D" id="2.160.20.80">
    <property type="entry name" value="E3 ubiquitin-protein ligase SopA"/>
    <property type="match status" value="1"/>
</dbReference>
<evidence type="ECO:0000313" key="2">
    <source>
        <dbReference type="Proteomes" id="UP000660675"/>
    </source>
</evidence>
<keyword evidence="2" id="KW-1185">Reference proteome</keyword>
<dbReference type="RefSeq" id="WP_229867358.1">
    <property type="nucleotide sequence ID" value="NZ_BMTF01000029.1"/>
</dbReference>
<evidence type="ECO:0000313" key="1">
    <source>
        <dbReference type="EMBL" id="GGV94713.1"/>
    </source>
</evidence>
<comment type="caution">
    <text evidence="1">The sequence shown here is derived from an EMBL/GenBank/DDBJ whole genome shotgun (WGS) entry which is preliminary data.</text>
</comment>
<name>A0ABQ2WAM1_9ACTN</name>
<dbReference type="SUPFAM" id="SSF141571">
    <property type="entry name" value="Pentapeptide repeat-like"/>
    <property type="match status" value="1"/>
</dbReference>
<dbReference type="Pfam" id="PF00805">
    <property type="entry name" value="Pentapeptide"/>
    <property type="match status" value="1"/>
</dbReference>
<dbReference type="EMBL" id="BMTF01000029">
    <property type="protein sequence ID" value="GGV94713.1"/>
    <property type="molecule type" value="Genomic_DNA"/>
</dbReference>
<accession>A0ABQ2WAM1</accession>
<dbReference type="Pfam" id="PF13576">
    <property type="entry name" value="Pentapeptide_3"/>
    <property type="match status" value="2"/>
</dbReference>
<dbReference type="Proteomes" id="UP000660675">
    <property type="component" value="Unassembled WGS sequence"/>
</dbReference>
<organism evidence="1 2">
    <name type="scientific">Streptomyces gelaticus</name>
    <dbReference type="NCBI Taxonomy" id="285446"/>
    <lineage>
        <taxon>Bacteria</taxon>
        <taxon>Bacillati</taxon>
        <taxon>Actinomycetota</taxon>
        <taxon>Actinomycetes</taxon>
        <taxon>Kitasatosporales</taxon>
        <taxon>Streptomycetaceae</taxon>
        <taxon>Streptomyces</taxon>
    </lineage>
</organism>
<evidence type="ECO:0008006" key="3">
    <source>
        <dbReference type="Google" id="ProtNLM"/>
    </source>
</evidence>
<proteinExistence type="predicted"/>
<dbReference type="InterPro" id="IPR001646">
    <property type="entry name" value="5peptide_repeat"/>
</dbReference>